<dbReference type="AlphaFoldDB" id="A0A0F9HKX4"/>
<accession>A0A0F9HKX4</accession>
<proteinExistence type="predicted"/>
<evidence type="ECO:0000313" key="1">
    <source>
        <dbReference type="EMBL" id="KKM15822.1"/>
    </source>
</evidence>
<name>A0A0F9HKX4_9ZZZZ</name>
<sequence length="75" mass="8311">MAHVSEKLRKHLGDVLGGYCPKCGIEDLRYTLDGHSPTVEYIPRGGAPIDWPKLVVRCACGYEIIRCQPLDSLAQ</sequence>
<organism evidence="1">
    <name type="scientific">marine sediment metagenome</name>
    <dbReference type="NCBI Taxonomy" id="412755"/>
    <lineage>
        <taxon>unclassified sequences</taxon>
        <taxon>metagenomes</taxon>
        <taxon>ecological metagenomes</taxon>
    </lineage>
</organism>
<protein>
    <submittedName>
        <fullName evidence="1">Uncharacterized protein</fullName>
    </submittedName>
</protein>
<gene>
    <name evidence="1" type="ORF">LCGC14_1692120</name>
</gene>
<dbReference type="EMBL" id="LAZR01014815">
    <property type="protein sequence ID" value="KKM15822.1"/>
    <property type="molecule type" value="Genomic_DNA"/>
</dbReference>
<reference evidence="1" key="1">
    <citation type="journal article" date="2015" name="Nature">
        <title>Complex archaea that bridge the gap between prokaryotes and eukaryotes.</title>
        <authorList>
            <person name="Spang A."/>
            <person name="Saw J.H."/>
            <person name="Jorgensen S.L."/>
            <person name="Zaremba-Niedzwiedzka K."/>
            <person name="Martijn J."/>
            <person name="Lind A.E."/>
            <person name="van Eijk R."/>
            <person name="Schleper C."/>
            <person name="Guy L."/>
            <person name="Ettema T.J."/>
        </authorList>
    </citation>
    <scope>NUCLEOTIDE SEQUENCE</scope>
</reference>
<comment type="caution">
    <text evidence="1">The sequence shown here is derived from an EMBL/GenBank/DDBJ whole genome shotgun (WGS) entry which is preliminary data.</text>
</comment>